<protein>
    <submittedName>
        <fullName evidence="8">Type II toxin-antitoxin system HicA family toxin</fullName>
    </submittedName>
</protein>
<name>A0ABT4JI92_9BACT</name>
<reference evidence="8 9" key="1">
    <citation type="submission" date="2020-03" db="EMBL/GenBank/DDBJ databases">
        <authorList>
            <person name="Pitt A."/>
            <person name="Hahn M.W."/>
        </authorList>
    </citation>
    <scope>NUCLEOTIDE SEQUENCE [LARGE SCALE GENOMIC DNA]</scope>
    <source>
        <strain evidence="8 9">5A-MARBSE</strain>
    </source>
</reference>
<dbReference type="InterPro" id="IPR038570">
    <property type="entry name" value="HicA_sf"/>
</dbReference>
<evidence type="ECO:0000256" key="6">
    <source>
        <dbReference type="ARBA" id="ARBA00022884"/>
    </source>
</evidence>
<evidence type="ECO:0000256" key="2">
    <source>
        <dbReference type="ARBA" id="ARBA00022649"/>
    </source>
</evidence>
<evidence type="ECO:0000256" key="4">
    <source>
        <dbReference type="ARBA" id="ARBA00022759"/>
    </source>
</evidence>
<evidence type="ECO:0000256" key="7">
    <source>
        <dbReference type="ARBA" id="ARBA00023016"/>
    </source>
</evidence>
<dbReference type="EMBL" id="JAANOH010000004">
    <property type="protein sequence ID" value="MCZ2475986.1"/>
    <property type="molecule type" value="Genomic_DNA"/>
</dbReference>
<keyword evidence="2" id="KW-1277">Toxin-antitoxin system</keyword>
<evidence type="ECO:0000313" key="9">
    <source>
        <dbReference type="Proteomes" id="UP001321186"/>
    </source>
</evidence>
<keyword evidence="9" id="KW-1185">Reference proteome</keyword>
<dbReference type="SUPFAM" id="SSF54786">
    <property type="entry name" value="YcfA/nrd intein domain"/>
    <property type="match status" value="1"/>
</dbReference>
<evidence type="ECO:0000256" key="1">
    <source>
        <dbReference type="ARBA" id="ARBA00006620"/>
    </source>
</evidence>
<evidence type="ECO:0000256" key="5">
    <source>
        <dbReference type="ARBA" id="ARBA00022801"/>
    </source>
</evidence>
<evidence type="ECO:0000256" key="3">
    <source>
        <dbReference type="ARBA" id="ARBA00022722"/>
    </source>
</evidence>
<keyword evidence="5" id="KW-0378">Hydrolase</keyword>
<proteinExistence type="inferred from homology"/>
<dbReference type="InterPro" id="IPR012933">
    <property type="entry name" value="HicA_mRNA_interferase"/>
</dbReference>
<dbReference type="Gene3D" id="3.30.920.30">
    <property type="entry name" value="Hypothetical protein"/>
    <property type="match status" value="1"/>
</dbReference>
<keyword evidence="6" id="KW-0694">RNA-binding</keyword>
<keyword evidence="3" id="KW-0540">Nuclease</keyword>
<dbReference type="RefSeq" id="WP_166375347.1">
    <property type="nucleotide sequence ID" value="NZ_CBCRZM010000006.1"/>
</dbReference>
<organism evidence="8 9">
    <name type="scientific">Aquirufa ecclesiirivi</name>
    <dbReference type="NCBI Taxonomy" id="2715124"/>
    <lineage>
        <taxon>Bacteria</taxon>
        <taxon>Pseudomonadati</taxon>
        <taxon>Bacteroidota</taxon>
        <taxon>Cytophagia</taxon>
        <taxon>Cytophagales</taxon>
        <taxon>Flectobacillaceae</taxon>
        <taxon>Aquirufa</taxon>
    </lineage>
</organism>
<gene>
    <name evidence="8" type="ORF">G9H61_11040</name>
</gene>
<comment type="similarity">
    <text evidence="1">Belongs to the HicA mRNA interferase family.</text>
</comment>
<sequence length="64" mass="7315">MASVNELLKILKNDGWYLYRNGANHDLYRHPIKLGQLVIPRHTSKEMANGTWASILKAAGLNRR</sequence>
<dbReference type="Pfam" id="PF07927">
    <property type="entry name" value="HicA_toxin"/>
    <property type="match status" value="1"/>
</dbReference>
<accession>A0ABT4JI92</accession>
<keyword evidence="4" id="KW-0255">Endonuclease</keyword>
<evidence type="ECO:0000313" key="8">
    <source>
        <dbReference type="EMBL" id="MCZ2475986.1"/>
    </source>
</evidence>
<keyword evidence="7" id="KW-0346">Stress response</keyword>
<dbReference type="Proteomes" id="UP001321186">
    <property type="component" value="Unassembled WGS sequence"/>
</dbReference>
<comment type="caution">
    <text evidence="8">The sequence shown here is derived from an EMBL/GenBank/DDBJ whole genome shotgun (WGS) entry which is preliminary data.</text>
</comment>